<feature type="binding site" evidence="5">
    <location>
        <position position="58"/>
    </location>
    <ligand>
        <name>[4Fe-4S] cluster</name>
        <dbReference type="ChEBI" id="CHEBI:49883"/>
        <note>4Fe-4S-S-AdoMet</note>
    </ligand>
</feature>
<dbReference type="SMART" id="SM00729">
    <property type="entry name" value="Elp3"/>
    <property type="match status" value="1"/>
</dbReference>
<keyword evidence="2" id="KW-0479">Metal-binding</keyword>
<dbReference type="GO" id="GO:0046872">
    <property type="term" value="F:metal ion binding"/>
    <property type="evidence" value="ECO:0007669"/>
    <property type="project" value="UniProtKB-KW"/>
</dbReference>
<feature type="binding site" evidence="6">
    <location>
        <position position="265"/>
    </location>
    <ligand>
        <name>(3R)-3-methyl-D-ornithine</name>
        <dbReference type="ChEBI" id="CHEBI:64642"/>
    </ligand>
</feature>
<dbReference type="SFLD" id="SFLDS00029">
    <property type="entry name" value="Radical_SAM"/>
    <property type="match status" value="1"/>
</dbReference>
<evidence type="ECO:0000313" key="9">
    <source>
        <dbReference type="Proteomes" id="UP000675664"/>
    </source>
</evidence>
<organism evidence="8 9">
    <name type="scientific">Sinanaerobacter chloroacetimidivorans</name>
    <dbReference type="NCBI Taxonomy" id="2818044"/>
    <lineage>
        <taxon>Bacteria</taxon>
        <taxon>Bacillati</taxon>
        <taxon>Bacillota</taxon>
        <taxon>Clostridia</taxon>
        <taxon>Peptostreptococcales</taxon>
        <taxon>Anaerovoracaceae</taxon>
        <taxon>Sinanaerobacter</taxon>
    </lineage>
</organism>
<dbReference type="InterPro" id="IPR023891">
    <property type="entry name" value="Pyrrolys_PylB"/>
</dbReference>
<feature type="binding site" evidence="5">
    <location>
        <position position="62"/>
    </location>
    <ligand>
        <name>[4Fe-4S] cluster</name>
        <dbReference type="ChEBI" id="CHEBI:49883"/>
        <note>4Fe-4S-S-AdoMet</note>
    </ligand>
</feature>
<feature type="binding site" evidence="6">
    <location>
        <position position="223"/>
    </location>
    <ligand>
        <name>(3R)-3-methyl-D-ornithine</name>
        <dbReference type="ChEBI" id="CHEBI:64642"/>
    </ligand>
</feature>
<dbReference type="SFLD" id="SFLDG01060">
    <property type="entry name" value="BATS_domain_containing"/>
    <property type="match status" value="1"/>
</dbReference>
<evidence type="ECO:0000256" key="2">
    <source>
        <dbReference type="ARBA" id="ARBA00022723"/>
    </source>
</evidence>
<keyword evidence="1 5" id="KW-0949">S-adenosyl-L-methionine</keyword>
<dbReference type="SFLD" id="SFLDF00349">
    <property type="entry name" value="3-methylornithine_synthase_(Py"/>
    <property type="match status" value="1"/>
</dbReference>
<feature type="binding site" evidence="6">
    <location>
        <position position="170"/>
    </location>
    <ligand>
        <name>S-adenosyl-L-methionine</name>
        <dbReference type="ChEBI" id="CHEBI:59789"/>
    </ligand>
</feature>
<evidence type="ECO:0000256" key="5">
    <source>
        <dbReference type="PIRSR" id="PIRSR004762-1"/>
    </source>
</evidence>
<dbReference type="InterPro" id="IPR013785">
    <property type="entry name" value="Aldolase_TIM"/>
</dbReference>
<comment type="caution">
    <text evidence="8">The sequence shown here is derived from an EMBL/GenBank/DDBJ whole genome shotgun (WGS) entry which is preliminary data.</text>
</comment>
<dbReference type="InterPro" id="IPR058240">
    <property type="entry name" value="rSAM_sf"/>
</dbReference>
<dbReference type="GO" id="GO:0051539">
    <property type="term" value="F:4 iron, 4 sulfur cluster binding"/>
    <property type="evidence" value="ECO:0007669"/>
    <property type="project" value="UniProtKB-KW"/>
</dbReference>
<gene>
    <name evidence="8" type="primary">pylB</name>
    <name evidence="8" type="ORF">KCX82_05900</name>
</gene>
<dbReference type="AlphaFoldDB" id="A0A8J7W1W5"/>
<feature type="binding site" evidence="6">
    <location>
        <position position="99"/>
    </location>
    <ligand>
        <name>(3R)-3-methyl-D-ornithine</name>
        <dbReference type="ChEBI" id="CHEBI:64642"/>
    </ligand>
</feature>
<dbReference type="Gene3D" id="3.20.20.70">
    <property type="entry name" value="Aldolase class I"/>
    <property type="match status" value="1"/>
</dbReference>
<dbReference type="GO" id="GO:0016740">
    <property type="term" value="F:transferase activity"/>
    <property type="evidence" value="ECO:0007669"/>
    <property type="project" value="TreeGrafter"/>
</dbReference>
<dbReference type="SFLD" id="SFLDG01280">
    <property type="entry name" value="HydE/PylB-like"/>
    <property type="match status" value="1"/>
</dbReference>
<dbReference type="CDD" id="cd01335">
    <property type="entry name" value="Radical_SAM"/>
    <property type="match status" value="1"/>
</dbReference>
<evidence type="ECO:0000256" key="1">
    <source>
        <dbReference type="ARBA" id="ARBA00022691"/>
    </source>
</evidence>
<feature type="binding site" evidence="6">
    <location>
        <position position="178"/>
    </location>
    <ligand>
        <name>S-adenosyl-L-methionine</name>
        <dbReference type="ChEBI" id="CHEBI:59789"/>
    </ligand>
</feature>
<feature type="binding site" evidence="6">
    <location>
        <position position="159"/>
    </location>
    <ligand>
        <name>S-adenosyl-L-methionine</name>
        <dbReference type="ChEBI" id="CHEBI:59789"/>
    </ligand>
</feature>
<feature type="domain" description="Radical SAM core" evidence="7">
    <location>
        <begin position="44"/>
        <end position="267"/>
    </location>
</feature>
<evidence type="ECO:0000259" key="7">
    <source>
        <dbReference type="PROSITE" id="PS51918"/>
    </source>
</evidence>
<evidence type="ECO:0000313" key="8">
    <source>
        <dbReference type="EMBL" id="MBR0597395.1"/>
    </source>
</evidence>
<sequence length="344" mass="39258">MNKDIKERPITREEIIHLLKDDRESVAESLFLKAQQEREKVFGNKIFIYGFVYFSTWCRNNCNFCFYRKSNQIERYRKSPAEVVEIAKQLAASGVNLIDLTMGEDQKYHNEDFKTVLDITKTIRKETNLPVMISPGVISQSLVDEFASLGTEWYALYQETHNLRLFQQLRIEQDYDERMNIKLYAKRKGMLIEEGLLAGVGETVEDIADSLLEMGRIGASQMRVMSFVPQKGSPMELAETPDRTLEMKIIALMRILYPYALIPASLDVDGIKGLRGRINAGASVVTSIIPPRSGLMGVAQNTMDVDEGGRTAEEVKHILNEMNLSVAPAEEYIEYLNVLRERQE</sequence>
<feature type="binding site" evidence="6">
    <location>
        <position position="287"/>
    </location>
    <ligand>
        <name>(3R)-3-methyl-D-ornithine</name>
        <dbReference type="ChEBI" id="CHEBI:64642"/>
    </ligand>
</feature>
<keyword evidence="5" id="KW-0004">4Fe-4S</keyword>
<protein>
    <submittedName>
        <fullName evidence="8">Methylornithine synthase PylB</fullName>
    </submittedName>
</protein>
<feature type="binding site" evidence="6">
    <location>
        <position position="286"/>
    </location>
    <ligand>
        <name>(3R)-3-methyl-D-ornithine</name>
        <dbReference type="ChEBI" id="CHEBI:64642"/>
    </ligand>
</feature>
<dbReference type="PANTHER" id="PTHR43726:SF1">
    <property type="entry name" value="BIOTIN SYNTHASE"/>
    <property type="match status" value="1"/>
</dbReference>
<dbReference type="Proteomes" id="UP000675664">
    <property type="component" value="Unassembled WGS sequence"/>
</dbReference>
<feature type="binding site" evidence="6">
    <location>
        <position position="157"/>
    </location>
    <ligand>
        <name>(3R)-3-methyl-D-ornithine</name>
        <dbReference type="ChEBI" id="CHEBI:64642"/>
    </ligand>
</feature>
<reference evidence="8" key="2">
    <citation type="submission" date="2021-04" db="EMBL/GenBank/DDBJ databases">
        <authorList>
            <person name="Liu J."/>
        </authorList>
    </citation>
    <scope>NUCLEOTIDE SEQUENCE</scope>
    <source>
        <strain evidence="8">BAD-6</strain>
    </source>
</reference>
<dbReference type="PANTHER" id="PTHR43726">
    <property type="entry name" value="3-METHYLORNITHINE SYNTHASE"/>
    <property type="match status" value="1"/>
</dbReference>
<comment type="cofactor">
    <cofactor evidence="5">
        <name>[4Fe-4S] cluster</name>
        <dbReference type="ChEBI" id="CHEBI:49883"/>
    </cofactor>
    <text evidence="5">Binds 1 [4Fe-4S] cluster. The cluster is coordinated with 3 cysteines and an exchangeable S-adenosyl-L-methionine.</text>
</comment>
<keyword evidence="9" id="KW-1185">Reference proteome</keyword>
<evidence type="ECO:0000256" key="3">
    <source>
        <dbReference type="ARBA" id="ARBA00023004"/>
    </source>
</evidence>
<reference evidence="8" key="1">
    <citation type="submission" date="2021-04" db="EMBL/GenBank/DDBJ databases">
        <title>Sinoanaerobacter chloroacetimidivorans sp. nov., an obligate anaerobic bacterium isolated from anaerobic sludge.</title>
        <authorList>
            <person name="Bao Y."/>
        </authorList>
    </citation>
    <scope>NUCLEOTIDE SEQUENCE</scope>
    <source>
        <strain evidence="8">BAD-6</strain>
    </source>
</reference>
<name>A0A8J7W1W5_9FIRM</name>
<dbReference type="SUPFAM" id="SSF102114">
    <property type="entry name" value="Radical SAM enzymes"/>
    <property type="match status" value="1"/>
</dbReference>
<dbReference type="PROSITE" id="PS51918">
    <property type="entry name" value="RADICAL_SAM"/>
    <property type="match status" value="1"/>
</dbReference>
<dbReference type="RefSeq" id="WP_227017529.1">
    <property type="nucleotide sequence ID" value="NZ_JAGSND010000003.1"/>
</dbReference>
<dbReference type="EMBL" id="JAGSND010000003">
    <property type="protein sequence ID" value="MBR0597395.1"/>
    <property type="molecule type" value="Genomic_DNA"/>
</dbReference>
<dbReference type="Pfam" id="PF04055">
    <property type="entry name" value="Radical_SAM"/>
    <property type="match status" value="1"/>
</dbReference>
<accession>A0A8J7W1W5</accession>
<feature type="binding site" evidence="5">
    <location>
        <position position="65"/>
    </location>
    <ligand>
        <name>[4Fe-4S] cluster</name>
        <dbReference type="ChEBI" id="CHEBI:49883"/>
        <note>4Fe-4S-S-AdoMet</note>
    </ligand>
</feature>
<evidence type="ECO:0000256" key="4">
    <source>
        <dbReference type="ARBA" id="ARBA00023014"/>
    </source>
</evidence>
<dbReference type="NCBIfam" id="TIGR03910">
    <property type="entry name" value="pyrrolys_PylB"/>
    <property type="match status" value="1"/>
</dbReference>
<feature type="binding site" evidence="6">
    <location>
        <position position="134"/>
    </location>
    <ligand>
        <name>(3R)-3-methyl-D-ornithine</name>
        <dbReference type="ChEBI" id="CHEBI:64642"/>
    </ligand>
</feature>
<dbReference type="InterPro" id="IPR006638">
    <property type="entry name" value="Elp3/MiaA/NifB-like_rSAM"/>
</dbReference>
<dbReference type="InterPro" id="IPR034422">
    <property type="entry name" value="HydE/PylB-like"/>
</dbReference>
<dbReference type="PIRSF" id="PIRSF004762">
    <property type="entry name" value="CHP00423"/>
    <property type="match status" value="1"/>
</dbReference>
<dbReference type="InterPro" id="IPR007197">
    <property type="entry name" value="rSAM"/>
</dbReference>
<keyword evidence="3 5" id="KW-0408">Iron</keyword>
<dbReference type="GO" id="GO:0071524">
    <property type="term" value="P:pyrrolysine biosynthetic process"/>
    <property type="evidence" value="ECO:0007669"/>
    <property type="project" value="InterPro"/>
</dbReference>
<evidence type="ECO:0000256" key="6">
    <source>
        <dbReference type="PIRSR" id="PIRSR004762-2"/>
    </source>
</evidence>
<keyword evidence="4 5" id="KW-0411">Iron-sulfur</keyword>
<feature type="binding site" evidence="6">
    <location>
        <position position="64"/>
    </location>
    <ligand>
        <name>S-adenosyl-L-methionine</name>
        <dbReference type="ChEBI" id="CHEBI:59789"/>
    </ligand>
</feature>
<proteinExistence type="predicted"/>